<feature type="chain" id="PRO_5045153229" evidence="3">
    <location>
        <begin position="23"/>
        <end position="415"/>
    </location>
</feature>
<dbReference type="InterPro" id="IPR003599">
    <property type="entry name" value="Ig_sub"/>
</dbReference>
<organism evidence="5 6">
    <name type="scientific">Pogona vitticeps</name>
    <name type="common">central bearded dragon</name>
    <dbReference type="NCBI Taxonomy" id="103695"/>
    <lineage>
        <taxon>Eukaryota</taxon>
        <taxon>Metazoa</taxon>
        <taxon>Chordata</taxon>
        <taxon>Craniata</taxon>
        <taxon>Vertebrata</taxon>
        <taxon>Euteleostomi</taxon>
        <taxon>Lepidosauria</taxon>
        <taxon>Squamata</taxon>
        <taxon>Bifurcata</taxon>
        <taxon>Unidentata</taxon>
        <taxon>Episquamata</taxon>
        <taxon>Toxicofera</taxon>
        <taxon>Iguania</taxon>
        <taxon>Acrodonta</taxon>
        <taxon>Agamidae</taxon>
        <taxon>Amphibolurinae</taxon>
        <taxon>Pogona</taxon>
    </lineage>
</organism>
<dbReference type="InterPro" id="IPR003598">
    <property type="entry name" value="Ig_sub2"/>
</dbReference>
<feature type="signal peptide" evidence="3">
    <location>
        <begin position="1"/>
        <end position="22"/>
    </location>
</feature>
<dbReference type="SMART" id="SM00408">
    <property type="entry name" value="IGc2"/>
    <property type="match status" value="3"/>
</dbReference>
<sequence>MRLPFIILFLGWLAKQWTLSRGQYPKPSISMIPSHEIFLGEQLSIYCDSPYPNSQQTFQLWHEENQQRWIMNAIAVNRGIFTIPSAQEAHAGKYSCQYCFSSRRCSPWSDHISITITELVYQKPSISVNPSEVVTLGERVTIYCKSEGFQNAEFTLQKRTYFNTYGTMMIKMGEIQFPIVTVDSSGAGIYWCRYCLKSESAFYQRCSNYSDRVSINLTGYWTSKPFIQMMPSEEISPDSNVTIECQGPRNDLTFVLLKSNKVTVSKKTGLGKNSTKFHISRVTSEDEGNYTCHYYITNEFIWSVPSDPVELLLTDKSTIPIAIWASIATGLFLLVLLLFLIAFALHRKRKKSSTFMKNAQPMNTVTDFPPLEPDTKTEPDEVFYAVLNHNSLRTRQVVDTDNVSESCTYASVAQN</sequence>
<dbReference type="InterPro" id="IPR007110">
    <property type="entry name" value="Ig-like_dom"/>
</dbReference>
<evidence type="ECO:0000256" key="2">
    <source>
        <dbReference type="SAM" id="Phobius"/>
    </source>
</evidence>
<evidence type="ECO:0000313" key="5">
    <source>
        <dbReference type="Proteomes" id="UP001652642"/>
    </source>
</evidence>
<dbReference type="Gene3D" id="2.60.40.10">
    <property type="entry name" value="Immunoglobulins"/>
    <property type="match status" value="3"/>
</dbReference>
<dbReference type="PANTHER" id="PTHR11738:SF186">
    <property type="entry name" value="OSTEOCLAST-ASSOCIATED IMMUNOGLOBULIN-LIKE RECEPTOR"/>
    <property type="match status" value="1"/>
</dbReference>
<dbReference type="GeneID" id="110078480"/>
<dbReference type="RefSeq" id="XP_020648343.2">
    <property type="nucleotide sequence ID" value="XM_020792684.2"/>
</dbReference>
<dbReference type="InterPro" id="IPR013783">
    <property type="entry name" value="Ig-like_fold"/>
</dbReference>
<dbReference type="PROSITE" id="PS50835">
    <property type="entry name" value="IG_LIKE"/>
    <property type="match status" value="2"/>
</dbReference>
<proteinExistence type="predicted"/>
<evidence type="ECO:0000259" key="4">
    <source>
        <dbReference type="PROSITE" id="PS50835"/>
    </source>
</evidence>
<dbReference type="InterPro" id="IPR036179">
    <property type="entry name" value="Ig-like_dom_sf"/>
</dbReference>
<dbReference type="PANTHER" id="PTHR11738">
    <property type="entry name" value="MHC CLASS I NK CELL RECEPTOR"/>
    <property type="match status" value="1"/>
</dbReference>
<accession>A0A6J0TLF4</accession>
<keyword evidence="2" id="KW-0812">Transmembrane</keyword>
<keyword evidence="2" id="KW-1133">Transmembrane helix</keyword>
<dbReference type="Proteomes" id="UP001652642">
    <property type="component" value="Chromosome 6"/>
</dbReference>
<keyword evidence="2" id="KW-0472">Membrane</keyword>
<evidence type="ECO:0000313" key="6">
    <source>
        <dbReference type="RefSeq" id="XP_020648343.2"/>
    </source>
</evidence>
<dbReference type="Pfam" id="PF13895">
    <property type="entry name" value="Ig_2"/>
    <property type="match status" value="1"/>
</dbReference>
<feature type="domain" description="Ig-like" evidence="4">
    <location>
        <begin position="27"/>
        <end position="97"/>
    </location>
</feature>
<dbReference type="SMART" id="SM00409">
    <property type="entry name" value="IG"/>
    <property type="match status" value="3"/>
</dbReference>
<reference evidence="6" key="1">
    <citation type="submission" date="2025-08" db="UniProtKB">
        <authorList>
            <consortium name="RefSeq"/>
        </authorList>
    </citation>
    <scope>IDENTIFICATION</scope>
</reference>
<dbReference type="InterPro" id="IPR050412">
    <property type="entry name" value="Ig-like_Receptors_ImmuneReg"/>
</dbReference>
<gene>
    <name evidence="6" type="primary">LOC110078480</name>
</gene>
<name>A0A6J0TLF4_9SAUR</name>
<protein>
    <submittedName>
        <fullName evidence="6">Leukocyte immunoglobulin-like receptor subfamily A member 3 isoform X1</fullName>
    </submittedName>
</protein>
<dbReference type="SUPFAM" id="SSF48726">
    <property type="entry name" value="Immunoglobulin"/>
    <property type="match status" value="3"/>
</dbReference>
<feature type="domain" description="Ig-like" evidence="4">
    <location>
        <begin position="124"/>
        <end position="292"/>
    </location>
</feature>
<keyword evidence="5" id="KW-1185">Reference proteome</keyword>
<evidence type="ECO:0000256" key="3">
    <source>
        <dbReference type="SAM" id="SignalP"/>
    </source>
</evidence>
<evidence type="ECO:0000256" key="1">
    <source>
        <dbReference type="ARBA" id="ARBA00023157"/>
    </source>
</evidence>
<keyword evidence="3" id="KW-0732">Signal</keyword>
<dbReference type="OrthoDB" id="9044453at2759"/>
<keyword evidence="1" id="KW-1015">Disulfide bond</keyword>
<feature type="transmembrane region" description="Helical" evidence="2">
    <location>
        <begin position="321"/>
        <end position="345"/>
    </location>
</feature>